<dbReference type="InterPro" id="IPR036513">
    <property type="entry name" value="STAS_dom_sf"/>
</dbReference>
<dbReference type="InterPro" id="IPR002645">
    <property type="entry name" value="STAS_dom"/>
</dbReference>
<accession>A0A7I7WGB5</accession>
<dbReference type="CDD" id="cd07043">
    <property type="entry name" value="STAS_anti-anti-sigma_factors"/>
    <property type="match status" value="1"/>
</dbReference>
<dbReference type="PANTHER" id="PTHR33495">
    <property type="entry name" value="ANTI-SIGMA FACTOR ANTAGONIST TM_1081-RELATED-RELATED"/>
    <property type="match status" value="1"/>
</dbReference>
<organism evidence="2 3">
    <name type="scientific">Mycolicibacterium gadium</name>
    <name type="common">Mycobacterium gadium</name>
    <dbReference type="NCBI Taxonomy" id="1794"/>
    <lineage>
        <taxon>Bacteria</taxon>
        <taxon>Bacillati</taxon>
        <taxon>Actinomycetota</taxon>
        <taxon>Actinomycetes</taxon>
        <taxon>Mycobacteriales</taxon>
        <taxon>Mycobacteriaceae</taxon>
        <taxon>Mycolicibacterium</taxon>
    </lineage>
</organism>
<dbReference type="KEGG" id="mgad:MGAD_02470"/>
<dbReference type="SUPFAM" id="SSF52091">
    <property type="entry name" value="SpoIIaa-like"/>
    <property type="match status" value="1"/>
</dbReference>
<evidence type="ECO:0000313" key="2">
    <source>
        <dbReference type="EMBL" id="BBZ15912.1"/>
    </source>
</evidence>
<name>A0A7I7WGB5_MYCGU</name>
<dbReference type="Pfam" id="PF01740">
    <property type="entry name" value="STAS"/>
    <property type="match status" value="1"/>
</dbReference>
<dbReference type="PANTHER" id="PTHR33495:SF13">
    <property type="entry name" value="ANTI-SIGMA-F FACTOR ANTAGONIST RSFB"/>
    <property type="match status" value="1"/>
</dbReference>
<dbReference type="GO" id="GO:0043856">
    <property type="term" value="F:anti-sigma factor antagonist activity"/>
    <property type="evidence" value="ECO:0007669"/>
    <property type="project" value="TreeGrafter"/>
</dbReference>
<dbReference type="AlphaFoldDB" id="A0A7I7WGB5"/>
<proteinExistence type="predicted"/>
<dbReference type="Proteomes" id="UP000466187">
    <property type="component" value="Chromosome"/>
</dbReference>
<gene>
    <name evidence="2" type="ORF">MGAD_02470</name>
</gene>
<feature type="domain" description="STAS" evidence="1">
    <location>
        <begin position="19"/>
        <end position="116"/>
    </location>
</feature>
<sequence>MNPPTIEFGVAEHWVGRGVVVAVCGDLDLATAHKLADAIEAAARKKPAALIVDLSRVDFLASVGMTVLVTAHREIAPSARFGVVADGPSTGRPLKMIGIDTIVDVYRTLDDALMNSHRAEVGARAESEPECCVCAHSDSTAASLVLAV</sequence>
<dbReference type="Gene3D" id="3.30.750.24">
    <property type="entry name" value="STAS domain"/>
    <property type="match status" value="1"/>
</dbReference>
<evidence type="ECO:0000313" key="3">
    <source>
        <dbReference type="Proteomes" id="UP000466187"/>
    </source>
</evidence>
<dbReference type="EMBL" id="AP022608">
    <property type="protein sequence ID" value="BBZ15912.1"/>
    <property type="molecule type" value="Genomic_DNA"/>
</dbReference>
<dbReference type="PROSITE" id="PS50801">
    <property type="entry name" value="STAS"/>
    <property type="match status" value="1"/>
</dbReference>
<protein>
    <recommendedName>
        <fullName evidence="1">STAS domain-containing protein</fullName>
    </recommendedName>
</protein>
<reference evidence="2 3" key="1">
    <citation type="journal article" date="2019" name="Emerg. Microbes Infect.">
        <title>Comprehensive subspecies identification of 175 nontuberculous mycobacteria species based on 7547 genomic profiles.</title>
        <authorList>
            <person name="Matsumoto Y."/>
            <person name="Kinjo T."/>
            <person name="Motooka D."/>
            <person name="Nabeya D."/>
            <person name="Jung N."/>
            <person name="Uechi K."/>
            <person name="Horii T."/>
            <person name="Iida T."/>
            <person name="Fujita J."/>
            <person name="Nakamura S."/>
        </authorList>
    </citation>
    <scope>NUCLEOTIDE SEQUENCE [LARGE SCALE GENOMIC DNA]</scope>
    <source>
        <strain evidence="2 3">JCM 12688</strain>
    </source>
</reference>
<evidence type="ECO:0000259" key="1">
    <source>
        <dbReference type="PROSITE" id="PS50801"/>
    </source>
</evidence>